<comment type="similarity">
    <text evidence="3">Belongs to the VPRBP/DCAF1 family.</text>
</comment>
<dbReference type="EMBL" id="OE180085">
    <property type="protein sequence ID" value="CAD7570503.1"/>
    <property type="molecule type" value="Genomic_DNA"/>
</dbReference>
<feature type="compositionally biased region" description="Low complexity" evidence="6">
    <location>
        <begin position="1448"/>
        <end position="1460"/>
    </location>
</feature>
<dbReference type="InterPro" id="IPR036322">
    <property type="entry name" value="WD40_repeat_dom_sf"/>
</dbReference>
<dbReference type="GO" id="GO:0005634">
    <property type="term" value="C:nucleus"/>
    <property type="evidence" value="ECO:0007669"/>
    <property type="project" value="UniProtKB-SubCell"/>
</dbReference>
<protein>
    <submittedName>
        <fullName evidence="7">(California timema) hypothetical protein</fullName>
    </submittedName>
</protein>
<organism evidence="7">
    <name type="scientific">Timema californicum</name>
    <name type="common">California timema</name>
    <name type="synonym">Walking stick</name>
    <dbReference type="NCBI Taxonomy" id="61474"/>
    <lineage>
        <taxon>Eukaryota</taxon>
        <taxon>Metazoa</taxon>
        <taxon>Ecdysozoa</taxon>
        <taxon>Arthropoda</taxon>
        <taxon>Hexapoda</taxon>
        <taxon>Insecta</taxon>
        <taxon>Pterygota</taxon>
        <taxon>Neoptera</taxon>
        <taxon>Polyneoptera</taxon>
        <taxon>Phasmatodea</taxon>
        <taxon>Timematodea</taxon>
        <taxon>Timematoidea</taxon>
        <taxon>Timematidae</taxon>
        <taxon>Timema</taxon>
    </lineage>
</organism>
<sequence>MDQLSEMTDVSAILRLWDEDYQTPNYDPIAILTRLAELIEAQTENYLKMDPDPFDERHPSRTDPDCALGHILKVVFRKDAFMNKLVNDYLKDNYFARGSNNSSKDSRKLNIAACRLMLDIMPGLEVSAVFQVPEMESLIHRLYSWAEKSPQPLKSYATGLLAAAMDVQDIAANFREQNTKLIPLKLKELHKLQAKAAEERLQVTQTSQSRPFAHLGHTKSDSEGISKSTLWPRKRVNGIGHASSVWSPPLLSPSPPDLSSDAMEPQLDGPYFSPPRKKHRKYADEDGKKLMTREVSSDSFVMSPPPAISSRLHSVPSGLSAITGPVVSDCSNSSWAEMETYVIGNIQIHPPTLSTQQMLILRYLTPMGEYQEFLGHIFEQNALELILKYADIRESKDSRLAFEALKYLASLLCHKKFSIEFINVKGLLTLLNVPRPSVAATGVSICLYYLSYCECQLSHNIISDLVEYTLWLLECSHDSGRCHATMFFGLSFQFRAILQEFDAQDGLRKLYNLMCTLPILSVEYEATLNDDEESSARQIVRHVCVALKRYLESHLCVKAEQLRRTQFRETGGHMERSAPPIKMKCSFEEVQENIHTVMDLMPFRSHWEPVDELFRLGGVSLLLQIVAFAYEWNYSGRAETVRSALDVLAICSVMPQVQQLLCERVELPDDSVTVGINIILGAAEGEIVADADVQRSALMVLINCVCAPILRVLLQLMMMKTPITDADSIRALACRALAGLSRSETVRQIVSKLPLFTNGQLQMLMRDPILQDKRQEHVIFQKHALELMERVSGKSKPMGNEIESANVVAQTRIQFNDKELNQLIHTHLISRGLTETASALMKEATIPPTPLKQGTSSNFPPHSYRKLGRLNLGEVNRHLYGGKVETRLGKTTLSSLDRDLNLGHLFFCSLAQHETSALANYANKAGSNFLKNQHNLLLRAEGVGSHSWYCPPLPPPVPHHPQLTHSFVFCAASPPLGLPSRQLSPPLNMDFLPRSPFASTSQVPSKRNTPSINSSGLSVSRSLQKQISAEQNGLSSSSPASKPLLTSSCSGLIEPKITLDSIITEYLTNQHALCKNPVVPCPQFNLFEPHRCPDPKAKNSASNNFVVRTTRRPLGLSGPDAARLDRRLVHSRFCPVKTFRLSDSEGFFTCCEFLEEATFQCHDSVINHLAASRDQSLLLTSSLWRRPLSALWSVKKQYFQMQFALSEEEYVEFSKVNQDRIVGTKAEVATIYDVATGQKLTTFNPRISNQYTRNRATFSPGDEFVLSDGVLWDVSSGKEIHKFDKLNQTLSGVFHPNGLEVISNTEVWDLRTFHLLRTVSTLDQCQVIFSPNGDTIYTVTLEQETEDDHSYDSSFKTLDAFDYSSIATFDVKKNVYSLSCNKYDTQIAVVENQGMFDDVQESLVRLYDVGRRRDDEDDGEEEDDDDDLEGSEDGSASPSASEDEQQGGDENANDGNNEDPQGGGGGDSPNASEANASDSDEEAVISVSGSSDIEVDIDALEDLLFG</sequence>
<reference evidence="7" key="1">
    <citation type="submission" date="2020-11" db="EMBL/GenBank/DDBJ databases">
        <authorList>
            <person name="Tran Van P."/>
        </authorList>
    </citation>
    <scope>NUCLEOTIDE SEQUENCE</scope>
</reference>
<accession>A0A7R9J0Q3</accession>
<feature type="region of interest" description="Disordered" evidence="6">
    <location>
        <begin position="242"/>
        <end position="263"/>
    </location>
</feature>
<dbReference type="InterPro" id="IPR033270">
    <property type="entry name" value="VPRBP/DCAF1"/>
</dbReference>
<feature type="compositionally biased region" description="Acidic residues" evidence="6">
    <location>
        <begin position="1415"/>
        <end position="1432"/>
    </location>
</feature>
<dbReference type="InterPro" id="IPR011989">
    <property type="entry name" value="ARM-like"/>
</dbReference>
<feature type="region of interest" description="Disordered" evidence="6">
    <location>
        <begin position="998"/>
        <end position="1042"/>
    </location>
</feature>
<evidence type="ECO:0000313" key="7">
    <source>
        <dbReference type="EMBL" id="CAD7570503.1"/>
    </source>
</evidence>
<dbReference type="SUPFAM" id="SSF48371">
    <property type="entry name" value="ARM repeat"/>
    <property type="match status" value="1"/>
</dbReference>
<evidence type="ECO:0000256" key="2">
    <source>
        <dbReference type="ARBA" id="ARBA00004906"/>
    </source>
</evidence>
<gene>
    <name evidence="7" type="ORF">TCMB3V08_LOCUS3206</name>
</gene>
<dbReference type="Gene3D" id="2.130.10.10">
    <property type="entry name" value="YVTN repeat-like/Quinoprotein amine dehydrogenase"/>
    <property type="match status" value="1"/>
</dbReference>
<feature type="compositionally biased region" description="Polar residues" evidence="6">
    <location>
        <begin position="998"/>
        <end position="1033"/>
    </location>
</feature>
<dbReference type="PANTHER" id="PTHR13129">
    <property type="entry name" value="VPRBP PROTEIN-RELATED"/>
    <property type="match status" value="1"/>
</dbReference>
<comment type="pathway">
    <text evidence="2">Protein modification; protein ubiquitination.</text>
</comment>
<dbReference type="SMART" id="SM00667">
    <property type="entry name" value="LisH"/>
    <property type="match status" value="1"/>
</dbReference>
<dbReference type="InterPro" id="IPR015943">
    <property type="entry name" value="WD40/YVTN_repeat-like_dom_sf"/>
</dbReference>
<evidence type="ECO:0000256" key="5">
    <source>
        <dbReference type="ARBA" id="ARBA00023242"/>
    </source>
</evidence>
<dbReference type="PANTHER" id="PTHR13129:SF4">
    <property type="entry name" value="DDB1- AND CUL4-ASSOCIATED FACTOR 1"/>
    <property type="match status" value="1"/>
</dbReference>
<dbReference type="Pfam" id="PF08513">
    <property type="entry name" value="LisH"/>
    <property type="match status" value="1"/>
</dbReference>
<dbReference type="Gene3D" id="1.25.10.10">
    <property type="entry name" value="Leucine-rich Repeat Variant"/>
    <property type="match status" value="1"/>
</dbReference>
<feature type="region of interest" description="Disordered" evidence="6">
    <location>
        <begin position="203"/>
        <end position="229"/>
    </location>
</feature>
<evidence type="ECO:0000256" key="6">
    <source>
        <dbReference type="SAM" id="MobiDB-lite"/>
    </source>
</evidence>
<dbReference type="SUPFAM" id="SSF50978">
    <property type="entry name" value="WD40 repeat-like"/>
    <property type="match status" value="1"/>
</dbReference>
<keyword evidence="4" id="KW-0833">Ubl conjugation pathway</keyword>
<dbReference type="UniPathway" id="UPA00143"/>
<dbReference type="GO" id="GO:0016567">
    <property type="term" value="P:protein ubiquitination"/>
    <property type="evidence" value="ECO:0007669"/>
    <property type="project" value="UniProtKB-UniPathway"/>
</dbReference>
<keyword evidence="5" id="KW-0539">Nucleus</keyword>
<dbReference type="GO" id="GO:0080008">
    <property type="term" value="C:Cul4-RING E3 ubiquitin ligase complex"/>
    <property type="evidence" value="ECO:0007669"/>
    <property type="project" value="TreeGrafter"/>
</dbReference>
<evidence type="ECO:0000256" key="3">
    <source>
        <dbReference type="ARBA" id="ARBA00008845"/>
    </source>
</evidence>
<dbReference type="PROSITE" id="PS50896">
    <property type="entry name" value="LISH"/>
    <property type="match status" value="1"/>
</dbReference>
<proteinExistence type="inferred from homology"/>
<comment type="subcellular location">
    <subcellularLocation>
        <location evidence="1">Nucleus</location>
    </subcellularLocation>
</comment>
<name>A0A7R9J0Q3_TIMCA</name>
<evidence type="ECO:0000256" key="1">
    <source>
        <dbReference type="ARBA" id="ARBA00004123"/>
    </source>
</evidence>
<feature type="region of interest" description="Disordered" evidence="6">
    <location>
        <begin position="1410"/>
        <end position="1495"/>
    </location>
</feature>
<dbReference type="InterPro" id="IPR016024">
    <property type="entry name" value="ARM-type_fold"/>
</dbReference>
<evidence type="ECO:0000256" key="4">
    <source>
        <dbReference type="ARBA" id="ARBA00022786"/>
    </source>
</evidence>
<dbReference type="InterPro" id="IPR006594">
    <property type="entry name" value="LisH"/>
</dbReference>